<keyword evidence="2" id="KW-0813">Transport</keyword>
<evidence type="ECO:0000313" key="5">
    <source>
        <dbReference type="EMBL" id="KAF6150041.1"/>
    </source>
</evidence>
<keyword evidence="6" id="KW-1185">Reference proteome</keyword>
<evidence type="ECO:0000256" key="3">
    <source>
        <dbReference type="ARBA" id="ARBA00023242"/>
    </source>
</evidence>
<dbReference type="GO" id="GO:0036228">
    <property type="term" value="P:protein localization to nuclear inner membrane"/>
    <property type="evidence" value="ECO:0007669"/>
    <property type="project" value="TreeGrafter"/>
</dbReference>
<dbReference type="PANTHER" id="PTHR13000:SF0">
    <property type="entry name" value="NUCLEOPORIN P54"/>
    <property type="match status" value="1"/>
</dbReference>
<name>A0A7J7M572_9MAGN</name>
<dbReference type="OrthoDB" id="1737020at2759"/>
<sequence length="181" mass="20296">MHLRLFSLKRQLQDEAIFSDAERLKATQTNVKLLQRHFQADTLPSIQRMRQKEQEKVMRIVEVMEGKGCRVPLMKAEAELAEKLAALTLQLKGSGAELTRRLQNLLAVSRVHANGTGGASAYLPGSTKIHEQSLADMREVLQQQTEAISRLGNVLKRDIRDTSIIMAEDTEMDEGNDSRAS</sequence>
<dbReference type="GO" id="GO:0006999">
    <property type="term" value="P:nuclear pore organization"/>
    <property type="evidence" value="ECO:0007669"/>
    <property type="project" value="TreeGrafter"/>
</dbReference>
<dbReference type="GO" id="GO:0017056">
    <property type="term" value="F:structural constituent of nuclear pore"/>
    <property type="evidence" value="ECO:0007669"/>
    <property type="project" value="TreeGrafter"/>
</dbReference>
<reference evidence="5 6" key="1">
    <citation type="journal article" date="2020" name="IScience">
        <title>Genome Sequencing of the Endangered Kingdonia uniflora (Circaeasteraceae, Ranunculales) Reveals Potential Mechanisms of Evolutionary Specialization.</title>
        <authorList>
            <person name="Sun Y."/>
            <person name="Deng T."/>
            <person name="Zhang A."/>
            <person name="Moore M.J."/>
            <person name="Landis J.B."/>
            <person name="Lin N."/>
            <person name="Zhang H."/>
            <person name="Zhang X."/>
            <person name="Huang J."/>
            <person name="Zhang X."/>
            <person name="Sun H."/>
            <person name="Wang H."/>
        </authorList>
    </citation>
    <scope>NUCLEOTIDE SEQUENCE [LARGE SCALE GENOMIC DNA]</scope>
    <source>
        <strain evidence="5">TB1705</strain>
        <tissue evidence="5">Leaf</tissue>
    </source>
</reference>
<feature type="domain" description="Nucleoporin Nup54 alpha-helical" evidence="4">
    <location>
        <begin position="10"/>
        <end position="107"/>
    </location>
</feature>
<evidence type="ECO:0000259" key="4">
    <source>
        <dbReference type="Pfam" id="PF13874"/>
    </source>
</evidence>
<gene>
    <name evidence="5" type="ORF">GIB67_002823</name>
</gene>
<evidence type="ECO:0000256" key="2">
    <source>
        <dbReference type="ARBA" id="ARBA00022448"/>
    </source>
</evidence>
<keyword evidence="3" id="KW-0539">Nucleus</keyword>
<dbReference type="Pfam" id="PF13874">
    <property type="entry name" value="Nup54"/>
    <property type="match status" value="1"/>
</dbReference>
<dbReference type="PANTHER" id="PTHR13000">
    <property type="entry name" value="NUCLEOPORIN P54"/>
    <property type="match status" value="1"/>
</dbReference>
<dbReference type="GO" id="GO:0006607">
    <property type="term" value="P:NLS-bearing protein import into nucleus"/>
    <property type="evidence" value="ECO:0007669"/>
    <property type="project" value="TreeGrafter"/>
</dbReference>
<protein>
    <recommendedName>
        <fullName evidence="4">Nucleoporin Nup54 alpha-helical domain-containing protein</fullName>
    </recommendedName>
</protein>
<accession>A0A7J7M572</accession>
<dbReference type="GO" id="GO:0044613">
    <property type="term" value="C:nuclear pore central transport channel"/>
    <property type="evidence" value="ECO:0007669"/>
    <property type="project" value="TreeGrafter"/>
</dbReference>
<evidence type="ECO:0000313" key="6">
    <source>
        <dbReference type="Proteomes" id="UP000541444"/>
    </source>
</evidence>
<dbReference type="EMBL" id="JACGCM010001763">
    <property type="protein sequence ID" value="KAF6150041.1"/>
    <property type="molecule type" value="Genomic_DNA"/>
</dbReference>
<dbReference type="InterPro" id="IPR025712">
    <property type="entry name" value="Nup54_alpha-helical_dom"/>
</dbReference>
<comment type="caution">
    <text evidence="5">The sequence shown here is derived from an EMBL/GenBank/DDBJ whole genome shotgun (WGS) entry which is preliminary data.</text>
</comment>
<organism evidence="5 6">
    <name type="scientific">Kingdonia uniflora</name>
    <dbReference type="NCBI Taxonomy" id="39325"/>
    <lineage>
        <taxon>Eukaryota</taxon>
        <taxon>Viridiplantae</taxon>
        <taxon>Streptophyta</taxon>
        <taxon>Embryophyta</taxon>
        <taxon>Tracheophyta</taxon>
        <taxon>Spermatophyta</taxon>
        <taxon>Magnoliopsida</taxon>
        <taxon>Ranunculales</taxon>
        <taxon>Circaeasteraceae</taxon>
        <taxon>Kingdonia</taxon>
    </lineage>
</organism>
<evidence type="ECO:0000256" key="1">
    <source>
        <dbReference type="ARBA" id="ARBA00004123"/>
    </source>
</evidence>
<dbReference type="Proteomes" id="UP000541444">
    <property type="component" value="Unassembled WGS sequence"/>
</dbReference>
<proteinExistence type="predicted"/>
<dbReference type="AlphaFoldDB" id="A0A7J7M572"/>
<dbReference type="InterPro" id="IPR024864">
    <property type="entry name" value="Nup54/Nup57/Nup44"/>
</dbReference>
<comment type="subcellular location">
    <subcellularLocation>
        <location evidence="1">Nucleus</location>
    </subcellularLocation>
</comment>